<evidence type="ECO:0000256" key="1">
    <source>
        <dbReference type="SAM" id="SignalP"/>
    </source>
</evidence>
<dbReference type="RefSeq" id="WP_215964346.1">
    <property type="nucleotide sequence ID" value="NZ_JAQOMS010000002.1"/>
</dbReference>
<gene>
    <name evidence="2" type="ORF">PN838_23360</name>
</gene>
<organism evidence="2 3">
    <name type="scientific">Psychrosphaera algicola</name>
    <dbReference type="NCBI Taxonomy" id="3023714"/>
    <lineage>
        <taxon>Bacteria</taxon>
        <taxon>Pseudomonadati</taxon>
        <taxon>Pseudomonadota</taxon>
        <taxon>Gammaproteobacteria</taxon>
        <taxon>Alteromonadales</taxon>
        <taxon>Pseudoalteromonadaceae</taxon>
        <taxon>Psychrosphaera</taxon>
    </lineage>
</organism>
<keyword evidence="1" id="KW-0732">Signal</keyword>
<reference evidence="2 3" key="1">
    <citation type="submission" date="2023-01" db="EMBL/GenBank/DDBJ databases">
        <title>Psychrosphaera sp. nov., isolated from marine algae.</title>
        <authorList>
            <person name="Bayburt H."/>
            <person name="Choi B.J."/>
            <person name="Kim J.M."/>
            <person name="Choi D.G."/>
            <person name="Jeon C.O."/>
        </authorList>
    </citation>
    <scope>NUCLEOTIDE SEQUENCE [LARGE SCALE GENOMIC DNA]</scope>
    <source>
        <strain evidence="2 3">G1-22</strain>
    </source>
</reference>
<evidence type="ECO:0000313" key="2">
    <source>
        <dbReference type="EMBL" id="MDC2891144.1"/>
    </source>
</evidence>
<evidence type="ECO:0008006" key="4">
    <source>
        <dbReference type="Google" id="ProtNLM"/>
    </source>
</evidence>
<comment type="caution">
    <text evidence="2">The sequence shown here is derived from an EMBL/GenBank/DDBJ whole genome shotgun (WGS) entry which is preliminary data.</text>
</comment>
<keyword evidence="3" id="KW-1185">Reference proteome</keyword>
<proteinExistence type="predicted"/>
<accession>A0ABT5FIY4</accession>
<feature type="signal peptide" evidence="1">
    <location>
        <begin position="1"/>
        <end position="24"/>
    </location>
</feature>
<dbReference type="Proteomes" id="UP001528411">
    <property type="component" value="Unassembled WGS sequence"/>
</dbReference>
<evidence type="ECO:0000313" key="3">
    <source>
        <dbReference type="Proteomes" id="UP001528411"/>
    </source>
</evidence>
<protein>
    <recommendedName>
        <fullName evidence="4">DUF4402 domain-containing protein</fullName>
    </recommendedName>
</protein>
<feature type="chain" id="PRO_5045564342" description="DUF4402 domain-containing protein" evidence="1">
    <location>
        <begin position="25"/>
        <end position="165"/>
    </location>
</feature>
<sequence>MLNSNMSKASYLIVATALFQFAPAAYSLADSITQQAQLSFGELVPKSGFCELDPINGNISSPDNMCLGSAQLAHYRIQSTPNTQLIVRFNYVEDGAQGLSFAPKARLVNDLNATSLSPIAGADTWFMTGTDGTIDLYVGGTLTISNALSGLTSYNMSFDVEFRTP</sequence>
<dbReference type="EMBL" id="JAQOMS010000002">
    <property type="protein sequence ID" value="MDC2891144.1"/>
    <property type="molecule type" value="Genomic_DNA"/>
</dbReference>
<name>A0ABT5FIY4_9GAMM</name>